<comment type="similarity">
    <text evidence="1">Belongs to the peptidase C40 family.</text>
</comment>
<dbReference type="InterPro" id="IPR000064">
    <property type="entry name" value="NLP_P60_dom"/>
</dbReference>
<protein>
    <submittedName>
        <fullName evidence="6">C40 family peptidase</fullName>
    </submittedName>
</protein>
<keyword evidence="7" id="KW-1185">Reference proteome</keyword>
<dbReference type="PANTHER" id="PTHR47053:SF1">
    <property type="entry name" value="MUREIN DD-ENDOPEPTIDASE MEPH-RELATED"/>
    <property type="match status" value="1"/>
</dbReference>
<dbReference type="EMBL" id="JBFPJR010000016">
    <property type="protein sequence ID" value="MEX0428114.1"/>
    <property type="molecule type" value="Genomic_DNA"/>
</dbReference>
<evidence type="ECO:0000256" key="2">
    <source>
        <dbReference type="ARBA" id="ARBA00022670"/>
    </source>
</evidence>
<organism evidence="6 7">
    <name type="scientific">Nocardioides eburneus</name>
    <dbReference type="NCBI Taxonomy" id="3231482"/>
    <lineage>
        <taxon>Bacteria</taxon>
        <taxon>Bacillati</taxon>
        <taxon>Actinomycetota</taxon>
        <taxon>Actinomycetes</taxon>
        <taxon>Propionibacteriales</taxon>
        <taxon>Nocardioidaceae</taxon>
        <taxon>Nocardioides</taxon>
    </lineage>
</organism>
<evidence type="ECO:0000259" key="5">
    <source>
        <dbReference type="PROSITE" id="PS51935"/>
    </source>
</evidence>
<comment type="caution">
    <text evidence="6">The sequence shown here is derived from an EMBL/GenBank/DDBJ whole genome shotgun (WGS) entry which is preliminary data.</text>
</comment>
<evidence type="ECO:0000256" key="1">
    <source>
        <dbReference type="ARBA" id="ARBA00007074"/>
    </source>
</evidence>
<dbReference type="RefSeq" id="WP_367994082.1">
    <property type="nucleotide sequence ID" value="NZ_JBFPJR010000016.1"/>
</dbReference>
<feature type="domain" description="NlpC/P60" evidence="5">
    <location>
        <begin position="78"/>
        <end position="207"/>
    </location>
</feature>
<keyword evidence="4" id="KW-0788">Thiol protease</keyword>
<dbReference type="Gene3D" id="3.90.1720.10">
    <property type="entry name" value="endopeptidase domain like (from Nostoc punctiforme)"/>
    <property type="match status" value="1"/>
</dbReference>
<evidence type="ECO:0000313" key="7">
    <source>
        <dbReference type="Proteomes" id="UP001556631"/>
    </source>
</evidence>
<dbReference type="Proteomes" id="UP001556631">
    <property type="component" value="Unassembled WGS sequence"/>
</dbReference>
<sequence>MTFTVSAVSDVRAEPDDAAELVTQLLPAESVERLAQVGEWSRIVAPAQPSARDERGYPGWVRTAALTRGDTQRALGRTLGVASLVDEARRYLGTPYLWGGTTAAGIDCSGLTHVSARALGRTIPRDARDQARALAPVDLADVRAGDLYFFAASDGRVTHVAIATGPLGPDGSRPMIHASDADGQHAVVEEPMSDVRRAALVAAARLTGVLADEV</sequence>
<accession>A0ABV3T2J9</accession>
<dbReference type="InterPro" id="IPR038765">
    <property type="entry name" value="Papain-like_cys_pep_sf"/>
</dbReference>
<dbReference type="Gene3D" id="2.30.30.40">
    <property type="entry name" value="SH3 Domains"/>
    <property type="match status" value="1"/>
</dbReference>
<dbReference type="PROSITE" id="PS51935">
    <property type="entry name" value="NLPC_P60"/>
    <property type="match status" value="1"/>
</dbReference>
<evidence type="ECO:0000256" key="3">
    <source>
        <dbReference type="ARBA" id="ARBA00022801"/>
    </source>
</evidence>
<dbReference type="InterPro" id="IPR051202">
    <property type="entry name" value="Peptidase_C40"/>
</dbReference>
<evidence type="ECO:0000313" key="6">
    <source>
        <dbReference type="EMBL" id="MEX0428114.1"/>
    </source>
</evidence>
<keyword evidence="3" id="KW-0378">Hydrolase</keyword>
<gene>
    <name evidence="6" type="ORF">AB3X52_10835</name>
</gene>
<proteinExistence type="inferred from homology"/>
<dbReference type="Pfam" id="PF00877">
    <property type="entry name" value="NLPC_P60"/>
    <property type="match status" value="1"/>
</dbReference>
<dbReference type="SUPFAM" id="SSF54001">
    <property type="entry name" value="Cysteine proteinases"/>
    <property type="match status" value="1"/>
</dbReference>
<evidence type="ECO:0000256" key="4">
    <source>
        <dbReference type="ARBA" id="ARBA00022807"/>
    </source>
</evidence>
<reference evidence="6 7" key="1">
    <citation type="submission" date="2024-07" db="EMBL/GenBank/DDBJ databases">
        <authorList>
            <person name="Lee S."/>
            <person name="Kang M."/>
        </authorList>
    </citation>
    <scope>NUCLEOTIDE SEQUENCE [LARGE SCALE GENOMIC DNA]</scope>
    <source>
        <strain evidence="6 7">DS6</strain>
    </source>
</reference>
<keyword evidence="2" id="KW-0645">Protease</keyword>
<dbReference type="PANTHER" id="PTHR47053">
    <property type="entry name" value="MUREIN DD-ENDOPEPTIDASE MEPH-RELATED"/>
    <property type="match status" value="1"/>
</dbReference>
<name>A0ABV3T2J9_9ACTN</name>